<dbReference type="PANTHER" id="PTHR30560">
    <property type="entry name" value="TRIGGER FACTOR CHAPERONE AND PEPTIDYL-PROLYL CIS/TRANS ISOMERASE"/>
    <property type="match status" value="1"/>
</dbReference>
<dbReference type="InterPro" id="IPR008880">
    <property type="entry name" value="Trigger_fac_C"/>
</dbReference>
<dbReference type="RefSeq" id="WP_380741808.1">
    <property type="nucleotide sequence ID" value="NZ_JBHTLI010000001.1"/>
</dbReference>
<reference evidence="13" key="1">
    <citation type="journal article" date="2019" name="Int. J. Syst. Evol. Microbiol.">
        <title>The Global Catalogue of Microorganisms (GCM) 10K type strain sequencing project: providing services to taxonomists for standard genome sequencing and annotation.</title>
        <authorList>
            <consortium name="The Broad Institute Genomics Platform"/>
            <consortium name="The Broad Institute Genome Sequencing Center for Infectious Disease"/>
            <person name="Wu L."/>
            <person name="Ma J."/>
        </authorList>
    </citation>
    <scope>NUCLEOTIDE SEQUENCE [LARGE SCALE GENOMIC DNA]</scope>
    <source>
        <strain evidence="13">CCUG 64793</strain>
    </source>
</reference>
<dbReference type="PIRSF" id="PIRSF003095">
    <property type="entry name" value="Trigger_factor"/>
    <property type="match status" value="1"/>
</dbReference>
<gene>
    <name evidence="12" type="primary">tig</name>
    <name evidence="12" type="ORF">ACFQ3Q_00335</name>
</gene>
<evidence type="ECO:0000256" key="6">
    <source>
        <dbReference type="ARBA" id="ARBA00023110"/>
    </source>
</evidence>
<feature type="domain" description="Trigger factor ribosome-binding bacterial" evidence="10">
    <location>
        <begin position="1"/>
        <end position="146"/>
    </location>
</feature>
<dbReference type="Proteomes" id="UP001597131">
    <property type="component" value="Unassembled WGS sequence"/>
</dbReference>
<evidence type="ECO:0000256" key="1">
    <source>
        <dbReference type="ARBA" id="ARBA00000971"/>
    </source>
</evidence>
<dbReference type="GO" id="GO:0003755">
    <property type="term" value="F:peptidyl-prolyl cis-trans isomerase activity"/>
    <property type="evidence" value="ECO:0007669"/>
    <property type="project" value="UniProtKB-EC"/>
</dbReference>
<organism evidence="12 13">
    <name type="scientific">Salegentibacter chungangensis</name>
    <dbReference type="NCBI Taxonomy" id="1335724"/>
    <lineage>
        <taxon>Bacteria</taxon>
        <taxon>Pseudomonadati</taxon>
        <taxon>Bacteroidota</taxon>
        <taxon>Flavobacteriia</taxon>
        <taxon>Flavobacteriales</taxon>
        <taxon>Flavobacteriaceae</taxon>
        <taxon>Salegentibacter</taxon>
    </lineage>
</organism>
<dbReference type="InterPro" id="IPR037041">
    <property type="entry name" value="Trigger_fac_C_sf"/>
</dbReference>
<evidence type="ECO:0000256" key="7">
    <source>
        <dbReference type="ARBA" id="ARBA00023186"/>
    </source>
</evidence>
<evidence type="ECO:0000313" key="13">
    <source>
        <dbReference type="Proteomes" id="UP001597131"/>
    </source>
</evidence>
<comment type="catalytic activity">
    <reaction evidence="1">
        <text>[protein]-peptidylproline (omega=180) = [protein]-peptidylproline (omega=0)</text>
        <dbReference type="Rhea" id="RHEA:16237"/>
        <dbReference type="Rhea" id="RHEA-COMP:10747"/>
        <dbReference type="Rhea" id="RHEA-COMP:10748"/>
        <dbReference type="ChEBI" id="CHEBI:83833"/>
        <dbReference type="ChEBI" id="CHEBI:83834"/>
        <dbReference type="EC" id="5.2.1.8"/>
    </reaction>
</comment>
<dbReference type="SUPFAM" id="SSF109998">
    <property type="entry name" value="Triger factor/SurA peptide-binding domain-like"/>
    <property type="match status" value="1"/>
</dbReference>
<dbReference type="NCBIfam" id="TIGR00115">
    <property type="entry name" value="tig"/>
    <property type="match status" value="1"/>
</dbReference>
<keyword evidence="6" id="KW-0697">Rotamase</keyword>
<protein>
    <recommendedName>
        <fullName evidence="5">Trigger factor</fullName>
        <ecNumber evidence="4">5.2.1.8</ecNumber>
    </recommendedName>
    <alternativeName>
        <fullName evidence="9">PPIase</fullName>
    </alternativeName>
</protein>
<dbReference type="SUPFAM" id="SSF102735">
    <property type="entry name" value="Trigger factor ribosome-binding domain"/>
    <property type="match status" value="1"/>
</dbReference>
<evidence type="ECO:0000313" key="12">
    <source>
        <dbReference type="EMBL" id="MFD1094182.1"/>
    </source>
</evidence>
<dbReference type="InterPro" id="IPR027304">
    <property type="entry name" value="Trigger_fact/SurA_dom_sf"/>
</dbReference>
<dbReference type="EC" id="5.2.1.8" evidence="4"/>
<dbReference type="Gene3D" id="3.30.70.1050">
    <property type="entry name" value="Trigger factor ribosome-binding domain"/>
    <property type="match status" value="1"/>
</dbReference>
<comment type="similarity">
    <text evidence="3">Belongs to the FKBP-type PPIase family. Tig subfamily.</text>
</comment>
<comment type="subcellular location">
    <subcellularLocation>
        <location evidence="2">Cytoplasm</location>
    </subcellularLocation>
</comment>
<comment type="caution">
    <text evidence="12">The sequence shown here is derived from an EMBL/GenBank/DDBJ whole genome shotgun (WGS) entry which is preliminary data.</text>
</comment>
<dbReference type="Gene3D" id="1.10.3120.10">
    <property type="entry name" value="Trigger factor, C-terminal domain"/>
    <property type="match status" value="1"/>
</dbReference>
<name>A0ABW3NP69_9FLAO</name>
<evidence type="ECO:0000256" key="4">
    <source>
        <dbReference type="ARBA" id="ARBA00013194"/>
    </source>
</evidence>
<dbReference type="Pfam" id="PF05697">
    <property type="entry name" value="Trigger_N"/>
    <property type="match status" value="1"/>
</dbReference>
<keyword evidence="13" id="KW-1185">Reference proteome</keyword>
<dbReference type="InterPro" id="IPR008881">
    <property type="entry name" value="Trigger_fac_ribosome-bd_bac"/>
</dbReference>
<feature type="domain" description="Trigger factor C-terminal" evidence="11">
    <location>
        <begin position="268"/>
        <end position="385"/>
    </location>
</feature>
<dbReference type="InterPro" id="IPR036611">
    <property type="entry name" value="Trigger_fac_ribosome-bd_sf"/>
</dbReference>
<dbReference type="Pfam" id="PF05698">
    <property type="entry name" value="Trigger_C"/>
    <property type="match status" value="1"/>
</dbReference>
<accession>A0ABW3NP69</accession>
<dbReference type="InterPro" id="IPR005215">
    <property type="entry name" value="Trig_fac"/>
</dbReference>
<dbReference type="EMBL" id="JBHTLI010000001">
    <property type="protein sequence ID" value="MFD1094182.1"/>
    <property type="molecule type" value="Genomic_DNA"/>
</dbReference>
<evidence type="ECO:0000259" key="11">
    <source>
        <dbReference type="Pfam" id="PF05698"/>
    </source>
</evidence>
<keyword evidence="7" id="KW-0143">Chaperone</keyword>
<evidence type="ECO:0000256" key="5">
    <source>
        <dbReference type="ARBA" id="ARBA00016902"/>
    </source>
</evidence>
<evidence type="ECO:0000256" key="8">
    <source>
        <dbReference type="ARBA" id="ARBA00023235"/>
    </source>
</evidence>
<dbReference type="PANTHER" id="PTHR30560:SF3">
    <property type="entry name" value="TRIGGER FACTOR-LIKE PROTEIN TIG, CHLOROPLASTIC"/>
    <property type="match status" value="1"/>
</dbReference>
<keyword evidence="8 12" id="KW-0413">Isomerase</keyword>
<evidence type="ECO:0000259" key="10">
    <source>
        <dbReference type="Pfam" id="PF05697"/>
    </source>
</evidence>
<proteinExistence type="inferred from homology"/>
<evidence type="ECO:0000256" key="3">
    <source>
        <dbReference type="ARBA" id="ARBA00005464"/>
    </source>
</evidence>
<evidence type="ECO:0000256" key="9">
    <source>
        <dbReference type="ARBA" id="ARBA00029986"/>
    </source>
</evidence>
<sequence>MNITRENIDELNAVVKVDIAKDDYAPKVEKILKDYRKNANIPGFRKGHVPMGMVKKQYGKAVLVDEVNKLLQESLNNYLTEEKLDVLGNPIPKEQENFDWDKEDYTFEFELGLSPEFDVDLELKKPVTKYNIVADEEMVNNQIESIQKQYGKLISKDEVEEGDVVAGTFKNEEEGIEKETSVELEKVKGKRNLNKFVGSKVGDTLKLKTKNLFEDDHELIQHLGIEHDKAHDLDIEVEFTISEINKRELADLDQELFDKLFGKDQVKTVTELKEKIKEDAAKQFEQQSDQQLMNDVTEALIEKTDFELPKEFLQKWIQTVGEKPMTEEEAKEEYEKSEKGLRYQLIEGKIIKENNLEVNFEDLKAFATDKIKQQMAQFGQMDPSQKELDDIAARILSNQDEVKRLSEQLMNEKLLEFYKENMKFDEKELTYEEFVKEIYK</sequence>
<evidence type="ECO:0000256" key="2">
    <source>
        <dbReference type="ARBA" id="ARBA00004496"/>
    </source>
</evidence>